<sequence length="63" mass="7408">MDEVRFDESLLHQIEIKRQLMIQSGIENGLQSKQTLCLSKQVDHLMNKFNQIYHRKLGIPGQK</sequence>
<dbReference type="InterPro" id="IPR018540">
    <property type="entry name" value="Spo0E-like"/>
</dbReference>
<organism evidence="1 2">
    <name type="scientific">Solibacillus palustris</name>
    <dbReference type="NCBI Taxonomy" id="2908203"/>
    <lineage>
        <taxon>Bacteria</taxon>
        <taxon>Bacillati</taxon>
        <taxon>Bacillota</taxon>
        <taxon>Bacilli</taxon>
        <taxon>Bacillales</taxon>
        <taxon>Caryophanaceae</taxon>
        <taxon>Solibacillus</taxon>
    </lineage>
</organism>
<dbReference type="InterPro" id="IPR036638">
    <property type="entry name" value="HLH_DNA-bd_sf"/>
</dbReference>
<dbReference type="Gene3D" id="4.10.280.10">
    <property type="entry name" value="Helix-loop-helix DNA-binding domain"/>
    <property type="match status" value="1"/>
</dbReference>
<accession>A0ABS9U9A8</accession>
<evidence type="ECO:0000313" key="2">
    <source>
        <dbReference type="Proteomes" id="UP001316087"/>
    </source>
</evidence>
<dbReference type="InterPro" id="IPR037208">
    <property type="entry name" value="Spo0E-like_sf"/>
</dbReference>
<dbReference type="Proteomes" id="UP001316087">
    <property type="component" value="Unassembled WGS sequence"/>
</dbReference>
<dbReference type="SUPFAM" id="SSF140500">
    <property type="entry name" value="BAS1536-like"/>
    <property type="match status" value="1"/>
</dbReference>
<evidence type="ECO:0000313" key="1">
    <source>
        <dbReference type="EMBL" id="MCH7320754.1"/>
    </source>
</evidence>
<reference evidence="1 2" key="1">
    <citation type="submission" date="2022-03" db="EMBL/GenBank/DDBJ databases">
        <authorList>
            <person name="Jo J.-H."/>
            <person name="Im W.-T."/>
        </authorList>
    </citation>
    <scope>NUCLEOTIDE SEQUENCE [LARGE SCALE GENOMIC DNA]</scope>
    <source>
        <strain evidence="1 2">MA9</strain>
    </source>
</reference>
<protein>
    <submittedName>
        <fullName evidence="1">Aspartyl-phosphate phosphatase Spo0E family protein</fullName>
    </submittedName>
</protein>
<dbReference type="Pfam" id="PF09388">
    <property type="entry name" value="SpoOE-like"/>
    <property type="match status" value="1"/>
</dbReference>
<dbReference type="EMBL" id="JAKZFC010000001">
    <property type="protein sequence ID" value="MCH7320754.1"/>
    <property type="molecule type" value="Genomic_DNA"/>
</dbReference>
<dbReference type="RefSeq" id="WP_241367794.1">
    <property type="nucleotide sequence ID" value="NZ_JAKZFC010000001.1"/>
</dbReference>
<proteinExistence type="predicted"/>
<name>A0ABS9U9A8_9BACL</name>
<comment type="caution">
    <text evidence="1">The sequence shown here is derived from an EMBL/GenBank/DDBJ whole genome shotgun (WGS) entry which is preliminary data.</text>
</comment>
<gene>
    <name evidence="1" type="ORF">LZ480_02540</name>
</gene>
<keyword evidence="2" id="KW-1185">Reference proteome</keyword>